<keyword evidence="2" id="KW-0964">Secreted</keyword>
<dbReference type="InterPro" id="IPR039675">
    <property type="entry name" value="CILP1/CILP2"/>
</dbReference>
<sequence length="452" mass="48517">MATTIPVTTVCVKNVCTWSDWYDSTQPENREDSGDYETFAKLREKGYSVCNNPRSVQCRAKEHPDTEITNLNQTVQCSQSEGLICNNKDQQSKYCYNYEIRVSCCSYMSCSEIETTTPRTTEELTTAVTSTPFTLRTKIPTTQKKETEAQRTEVPTISPTATESTTPLTETSVTAKTTTGSTKGTTAATTVALSTTRSPREGTTISLTTTTTTAPTSAASSTSTTGITTPSTTTSAATSVPAETSTLATQPTTSLSKTTVSCQQHCEWTQWFDLDNPSPGSENGDIETFAKIRAAGYALCEEPQDIRCRAKDYPDRTPEQLGQIVECSLKNGLVCRNKDQITKYPMCFNYEMQVQCCDIKKCQTSPAPGTTAGSSTTVTPAETTTIGTQTQAPSTTASTLPQTATTTTAGTTVVLKTATPKTQVTTNILSTSRASTSQTSPAPTEATTIILP</sequence>
<dbReference type="AlphaFoldDB" id="A0A7L3WQQ8"/>
<feature type="domain" description="WxxW" evidence="6">
    <location>
        <begin position="18"/>
        <end position="104"/>
    </location>
</feature>
<dbReference type="InterPro" id="IPR025155">
    <property type="entry name" value="WxxW_domain"/>
</dbReference>
<evidence type="ECO:0000256" key="3">
    <source>
        <dbReference type="ARBA" id="ARBA00022729"/>
    </source>
</evidence>
<dbReference type="Proteomes" id="UP000518911">
    <property type="component" value="Unassembled WGS sequence"/>
</dbReference>
<dbReference type="Pfam" id="PF13330">
    <property type="entry name" value="Mucin2_WxxW"/>
    <property type="match status" value="2"/>
</dbReference>
<dbReference type="PANTHER" id="PTHR15031">
    <property type="entry name" value="CARTILAGE INTERMEDIATE LAYER PROTEIN CLIP"/>
    <property type="match status" value="1"/>
</dbReference>
<feature type="non-terminal residue" evidence="7">
    <location>
        <position position="452"/>
    </location>
</feature>
<evidence type="ECO:0000256" key="4">
    <source>
        <dbReference type="ARBA" id="ARBA00023180"/>
    </source>
</evidence>
<evidence type="ECO:0000256" key="1">
    <source>
        <dbReference type="ARBA" id="ARBA00004613"/>
    </source>
</evidence>
<dbReference type="GO" id="GO:0005576">
    <property type="term" value="C:extracellular region"/>
    <property type="evidence" value="ECO:0007669"/>
    <property type="project" value="UniProtKB-SubCell"/>
</dbReference>
<feature type="region of interest" description="Disordered" evidence="5">
    <location>
        <begin position="140"/>
        <end position="251"/>
    </location>
</feature>
<feature type="domain" description="WxxW" evidence="6">
    <location>
        <begin position="268"/>
        <end position="356"/>
    </location>
</feature>
<gene>
    <name evidence="7" type="primary">Muc5b_3</name>
    <name evidence="7" type="ORF">ATLROG_R15073</name>
</gene>
<protein>
    <submittedName>
        <fullName evidence="7">MUC5B protein</fullName>
    </submittedName>
</protein>
<feature type="compositionally biased region" description="Low complexity" evidence="5">
    <location>
        <begin position="376"/>
        <end position="403"/>
    </location>
</feature>
<keyword evidence="3" id="KW-0732">Signal</keyword>
<evidence type="ECO:0000313" key="7">
    <source>
        <dbReference type="EMBL" id="NXV78976.1"/>
    </source>
</evidence>
<name>A0A7L3WQQ8_9GRUI</name>
<proteinExistence type="predicted"/>
<comment type="subcellular location">
    <subcellularLocation>
        <location evidence="1">Secreted</location>
    </subcellularLocation>
</comment>
<feature type="non-terminal residue" evidence="7">
    <location>
        <position position="1"/>
    </location>
</feature>
<comment type="caution">
    <text evidence="7">The sequence shown here is derived from an EMBL/GenBank/DDBJ whole genome shotgun (WGS) entry which is preliminary data.</text>
</comment>
<accession>A0A7L3WQQ8</accession>
<dbReference type="EMBL" id="VZUJ01091000">
    <property type="protein sequence ID" value="NXV78976.1"/>
    <property type="molecule type" value="Genomic_DNA"/>
</dbReference>
<keyword evidence="8" id="KW-1185">Reference proteome</keyword>
<feature type="compositionally biased region" description="Low complexity" evidence="5">
    <location>
        <begin position="203"/>
        <end position="246"/>
    </location>
</feature>
<organism evidence="7 8">
    <name type="scientific">Atlantisia rogersi</name>
    <name type="common">Inaccessible Island rail</name>
    <dbReference type="NCBI Taxonomy" id="2478892"/>
    <lineage>
        <taxon>Eukaryota</taxon>
        <taxon>Metazoa</taxon>
        <taxon>Chordata</taxon>
        <taxon>Craniata</taxon>
        <taxon>Vertebrata</taxon>
        <taxon>Euteleostomi</taxon>
        <taxon>Archelosauria</taxon>
        <taxon>Archosauria</taxon>
        <taxon>Dinosauria</taxon>
        <taxon>Saurischia</taxon>
        <taxon>Theropoda</taxon>
        <taxon>Coelurosauria</taxon>
        <taxon>Aves</taxon>
        <taxon>Neognathae</taxon>
        <taxon>Neoaves</taxon>
        <taxon>Gruiformes</taxon>
        <taxon>Rallidae</taxon>
        <taxon>Atlantisia</taxon>
    </lineage>
</organism>
<evidence type="ECO:0000313" key="8">
    <source>
        <dbReference type="Proteomes" id="UP000518911"/>
    </source>
</evidence>
<dbReference type="OrthoDB" id="10056274at2759"/>
<evidence type="ECO:0000259" key="6">
    <source>
        <dbReference type="Pfam" id="PF13330"/>
    </source>
</evidence>
<evidence type="ECO:0000256" key="2">
    <source>
        <dbReference type="ARBA" id="ARBA00022525"/>
    </source>
</evidence>
<evidence type="ECO:0000256" key="5">
    <source>
        <dbReference type="SAM" id="MobiDB-lite"/>
    </source>
</evidence>
<feature type="region of interest" description="Disordered" evidence="5">
    <location>
        <begin position="428"/>
        <end position="452"/>
    </location>
</feature>
<reference evidence="7 8" key="1">
    <citation type="submission" date="2019-09" db="EMBL/GenBank/DDBJ databases">
        <title>Bird 10,000 Genomes (B10K) Project - Family phase.</title>
        <authorList>
            <person name="Zhang G."/>
        </authorList>
    </citation>
    <scope>NUCLEOTIDE SEQUENCE [LARGE SCALE GENOMIC DNA]</scope>
    <source>
        <strain evidence="7">OUT-0055</strain>
        <tissue evidence="7">Blood</tissue>
    </source>
</reference>
<feature type="region of interest" description="Disordered" evidence="5">
    <location>
        <begin position="368"/>
        <end position="403"/>
    </location>
</feature>
<feature type="compositionally biased region" description="Low complexity" evidence="5">
    <location>
        <begin position="159"/>
        <end position="196"/>
    </location>
</feature>
<keyword evidence="4" id="KW-0325">Glycoprotein</keyword>